<evidence type="ECO:0000259" key="2">
    <source>
        <dbReference type="PROSITE" id="PS50157"/>
    </source>
</evidence>
<gene>
    <name evidence="3" type="ORF">SteCoe_8979</name>
</gene>
<evidence type="ECO:0000313" key="3">
    <source>
        <dbReference type="EMBL" id="OMJ88968.1"/>
    </source>
</evidence>
<dbReference type="EMBL" id="MPUH01000137">
    <property type="protein sequence ID" value="OMJ88968.1"/>
    <property type="molecule type" value="Genomic_DNA"/>
</dbReference>
<evidence type="ECO:0000256" key="1">
    <source>
        <dbReference type="PROSITE-ProRule" id="PRU00042"/>
    </source>
</evidence>
<sequence>MKLVLEMMKREKHSELPDNLMEKLQKLSKICENLQQKSVIEGSLSSRNSKKILQLFYTLLKNVASIKYVLYGCYACNKAFKTRDYLKNHMIRRHQGLLVKSLSCSLNSHLTTWQTNLSSPSLDLADEINYLKEQQQEIKRQLESKAKDLDQESPRLGQSLNLNPLHNRSYKSLDTIDLQNFLREISSKPSSPPIEESYRNPQDLLIAAHLLNIDPVVDSHYLYIAKQFLDKPLPKNWKVLGSVFKNIQTEETVSEHPGIKHYKKLVKMMKHRKEMIIEKVKEVLKPCNRAQENVYKKGIQGYFWVPKEDFEKKKAELGQKLQDQILKLGKITMKMLGEIDKECLKRTNTNPGFNEAYKNIEKHLKVLMANRLTNI</sequence>
<proteinExistence type="predicted"/>
<comment type="caution">
    <text evidence="3">The sequence shown here is derived from an EMBL/GenBank/DDBJ whole genome shotgun (WGS) entry which is preliminary data.</text>
</comment>
<protein>
    <recommendedName>
        <fullName evidence="2">C2H2-type domain-containing protein</fullName>
    </recommendedName>
</protein>
<evidence type="ECO:0000313" key="4">
    <source>
        <dbReference type="Proteomes" id="UP000187209"/>
    </source>
</evidence>
<keyword evidence="1" id="KW-0862">Zinc</keyword>
<dbReference type="PROSITE" id="PS50157">
    <property type="entry name" value="ZINC_FINGER_C2H2_2"/>
    <property type="match status" value="1"/>
</dbReference>
<dbReference type="Gene3D" id="3.30.160.60">
    <property type="entry name" value="Classic Zinc Finger"/>
    <property type="match status" value="1"/>
</dbReference>
<dbReference type="GO" id="GO:0008270">
    <property type="term" value="F:zinc ion binding"/>
    <property type="evidence" value="ECO:0007669"/>
    <property type="project" value="UniProtKB-KW"/>
</dbReference>
<dbReference type="OrthoDB" id="6344460at2759"/>
<dbReference type="InterPro" id="IPR013087">
    <property type="entry name" value="Znf_C2H2_type"/>
</dbReference>
<name>A0A1R2CIY3_9CILI</name>
<dbReference type="PROSITE" id="PS00028">
    <property type="entry name" value="ZINC_FINGER_C2H2_1"/>
    <property type="match status" value="1"/>
</dbReference>
<dbReference type="Proteomes" id="UP000187209">
    <property type="component" value="Unassembled WGS sequence"/>
</dbReference>
<reference evidence="3 4" key="1">
    <citation type="submission" date="2016-11" db="EMBL/GenBank/DDBJ databases">
        <title>The macronuclear genome of Stentor coeruleus: a giant cell with tiny introns.</title>
        <authorList>
            <person name="Slabodnick M."/>
            <person name="Ruby J.G."/>
            <person name="Reiff S.B."/>
            <person name="Swart E.C."/>
            <person name="Gosai S."/>
            <person name="Prabakaran S."/>
            <person name="Witkowska E."/>
            <person name="Larue G.E."/>
            <person name="Fisher S."/>
            <person name="Freeman R.M."/>
            <person name="Gunawardena J."/>
            <person name="Chu W."/>
            <person name="Stover N.A."/>
            <person name="Gregory B.D."/>
            <person name="Nowacki M."/>
            <person name="Derisi J."/>
            <person name="Roy S.W."/>
            <person name="Marshall W.F."/>
            <person name="Sood P."/>
        </authorList>
    </citation>
    <scope>NUCLEOTIDE SEQUENCE [LARGE SCALE GENOMIC DNA]</scope>
    <source>
        <strain evidence="3">WM001</strain>
    </source>
</reference>
<dbReference type="AlphaFoldDB" id="A0A1R2CIY3"/>
<keyword evidence="1" id="KW-0863">Zinc-finger</keyword>
<accession>A0A1R2CIY3</accession>
<feature type="domain" description="C2H2-type" evidence="2">
    <location>
        <begin position="71"/>
        <end position="96"/>
    </location>
</feature>
<keyword evidence="1" id="KW-0479">Metal-binding</keyword>
<organism evidence="3 4">
    <name type="scientific">Stentor coeruleus</name>
    <dbReference type="NCBI Taxonomy" id="5963"/>
    <lineage>
        <taxon>Eukaryota</taxon>
        <taxon>Sar</taxon>
        <taxon>Alveolata</taxon>
        <taxon>Ciliophora</taxon>
        <taxon>Postciliodesmatophora</taxon>
        <taxon>Heterotrichea</taxon>
        <taxon>Heterotrichida</taxon>
        <taxon>Stentoridae</taxon>
        <taxon>Stentor</taxon>
    </lineage>
</organism>
<keyword evidence="4" id="KW-1185">Reference proteome</keyword>